<dbReference type="GO" id="GO:0008720">
    <property type="term" value="F:D-lactate dehydrogenase (NAD+) activity"/>
    <property type="evidence" value="ECO:0007669"/>
    <property type="project" value="TreeGrafter"/>
</dbReference>
<organism evidence="4 5">
    <name type="scientific">Trifolium medium</name>
    <dbReference type="NCBI Taxonomy" id="97028"/>
    <lineage>
        <taxon>Eukaryota</taxon>
        <taxon>Viridiplantae</taxon>
        <taxon>Streptophyta</taxon>
        <taxon>Embryophyta</taxon>
        <taxon>Tracheophyta</taxon>
        <taxon>Spermatophyta</taxon>
        <taxon>Magnoliopsida</taxon>
        <taxon>eudicotyledons</taxon>
        <taxon>Gunneridae</taxon>
        <taxon>Pentapetalae</taxon>
        <taxon>rosids</taxon>
        <taxon>fabids</taxon>
        <taxon>Fabales</taxon>
        <taxon>Fabaceae</taxon>
        <taxon>Papilionoideae</taxon>
        <taxon>50 kb inversion clade</taxon>
        <taxon>NPAAA clade</taxon>
        <taxon>Hologalegina</taxon>
        <taxon>IRL clade</taxon>
        <taxon>Trifolieae</taxon>
        <taxon>Trifolium</taxon>
    </lineage>
</organism>
<name>A0A392QKV4_9FABA</name>
<dbReference type="AlphaFoldDB" id="A0A392QKV4"/>
<protein>
    <submittedName>
        <fullName evidence="4">D-lactate dehydrogenase (Cytochrome) mitochondrial-like</fullName>
    </submittedName>
</protein>
<keyword evidence="2" id="KW-0560">Oxidoreductase</keyword>
<dbReference type="GO" id="GO:0004458">
    <property type="term" value="F:D-lactate dehydrogenase (cytochrome) activity"/>
    <property type="evidence" value="ECO:0007669"/>
    <property type="project" value="TreeGrafter"/>
</dbReference>
<dbReference type="InterPro" id="IPR004113">
    <property type="entry name" value="FAD-bd_oxidored_4_C"/>
</dbReference>
<evidence type="ECO:0000313" key="4">
    <source>
        <dbReference type="EMBL" id="MCI25021.1"/>
    </source>
</evidence>
<reference evidence="4 5" key="1">
    <citation type="journal article" date="2018" name="Front. Plant Sci.">
        <title>Red Clover (Trifolium pratense) and Zigzag Clover (T. medium) - A Picture of Genomic Similarities and Differences.</title>
        <authorList>
            <person name="Dluhosova J."/>
            <person name="Istvanek J."/>
            <person name="Nedelnik J."/>
            <person name="Repkova J."/>
        </authorList>
    </citation>
    <scope>NUCLEOTIDE SEQUENCE [LARGE SCALE GENOMIC DNA]</scope>
    <source>
        <strain evidence="5">cv. 10/8</strain>
        <tissue evidence="4">Leaf</tissue>
    </source>
</reference>
<comment type="cofactor">
    <cofactor evidence="1">
        <name>FAD</name>
        <dbReference type="ChEBI" id="CHEBI:57692"/>
    </cofactor>
</comment>
<evidence type="ECO:0000256" key="1">
    <source>
        <dbReference type="ARBA" id="ARBA00001974"/>
    </source>
</evidence>
<dbReference type="Pfam" id="PF02913">
    <property type="entry name" value="FAD-oxidase_C"/>
    <property type="match status" value="1"/>
</dbReference>
<dbReference type="PANTHER" id="PTHR11748">
    <property type="entry name" value="D-LACTATE DEHYDROGENASE"/>
    <property type="match status" value="1"/>
</dbReference>
<dbReference type="EMBL" id="LXQA010144867">
    <property type="protein sequence ID" value="MCI25021.1"/>
    <property type="molecule type" value="Genomic_DNA"/>
</dbReference>
<proteinExistence type="predicted"/>
<evidence type="ECO:0000313" key="5">
    <source>
        <dbReference type="Proteomes" id="UP000265520"/>
    </source>
</evidence>
<dbReference type="GO" id="GO:0005739">
    <property type="term" value="C:mitochondrion"/>
    <property type="evidence" value="ECO:0007669"/>
    <property type="project" value="TreeGrafter"/>
</dbReference>
<keyword evidence="5" id="KW-1185">Reference proteome</keyword>
<accession>A0A392QKV4</accession>
<feature type="non-terminal residue" evidence="4">
    <location>
        <position position="1"/>
    </location>
</feature>
<dbReference type="GO" id="GO:1903457">
    <property type="term" value="P:lactate catabolic process"/>
    <property type="evidence" value="ECO:0007669"/>
    <property type="project" value="TreeGrafter"/>
</dbReference>
<dbReference type="Proteomes" id="UP000265520">
    <property type="component" value="Unassembled WGS sequence"/>
</dbReference>
<comment type="caution">
    <text evidence="4">The sequence shown here is derived from an EMBL/GenBank/DDBJ whole genome shotgun (WGS) entry which is preliminary data.</text>
</comment>
<evidence type="ECO:0000259" key="3">
    <source>
        <dbReference type="Pfam" id="PF02913"/>
    </source>
</evidence>
<evidence type="ECO:0000256" key="2">
    <source>
        <dbReference type="ARBA" id="ARBA00023002"/>
    </source>
</evidence>
<dbReference type="PANTHER" id="PTHR11748:SF111">
    <property type="entry name" value="D-LACTATE DEHYDROGENASE, MITOCHONDRIAL-RELATED"/>
    <property type="match status" value="1"/>
</dbReference>
<dbReference type="GO" id="GO:0050660">
    <property type="term" value="F:flavin adenine dinucleotide binding"/>
    <property type="evidence" value="ECO:0007669"/>
    <property type="project" value="InterPro"/>
</dbReference>
<sequence length="91" mass="9846">VAMCNFPSVKDAADVAIATMMSGIQVSRVELLDEVQVKAINIANGKNFPESPTLMFEFIGTGEHGLNTVFLSIINKAVSFLMNPPHVPEKL</sequence>
<feature type="domain" description="FAD-binding oxidoreductase/transferase type 4 C-terminal" evidence="3">
    <location>
        <begin position="1"/>
        <end position="63"/>
    </location>
</feature>